<dbReference type="InterPro" id="IPR003034">
    <property type="entry name" value="SAP_dom"/>
</dbReference>
<evidence type="ECO:0000256" key="1">
    <source>
        <dbReference type="ARBA" id="ARBA00004141"/>
    </source>
</evidence>
<dbReference type="Gene3D" id="1.10.720.30">
    <property type="entry name" value="SAP domain"/>
    <property type="match status" value="1"/>
</dbReference>
<accession>A0A5B8MS99</accession>
<dbReference type="PROSITE" id="PS50800">
    <property type="entry name" value="SAP"/>
    <property type="match status" value="1"/>
</dbReference>
<evidence type="ECO:0000256" key="5">
    <source>
        <dbReference type="SAM" id="Phobius"/>
    </source>
</evidence>
<feature type="domain" description="SAP" evidence="6">
    <location>
        <begin position="22"/>
        <end position="56"/>
    </location>
</feature>
<dbReference type="GO" id="GO:0015165">
    <property type="term" value="F:pyrimidine nucleotide-sugar transmembrane transporter activity"/>
    <property type="evidence" value="ECO:0007669"/>
    <property type="project" value="InterPro"/>
</dbReference>
<evidence type="ECO:0000313" key="8">
    <source>
        <dbReference type="Proteomes" id="UP000316726"/>
    </source>
</evidence>
<keyword evidence="4 5" id="KW-0472">Membrane</keyword>
<feature type="transmembrane region" description="Helical" evidence="5">
    <location>
        <begin position="150"/>
        <end position="170"/>
    </location>
</feature>
<evidence type="ECO:0000259" key="6">
    <source>
        <dbReference type="PROSITE" id="PS50800"/>
    </source>
</evidence>
<feature type="transmembrane region" description="Helical" evidence="5">
    <location>
        <begin position="348"/>
        <end position="369"/>
    </location>
</feature>
<evidence type="ECO:0000256" key="4">
    <source>
        <dbReference type="ARBA" id="ARBA00023136"/>
    </source>
</evidence>
<dbReference type="OrthoDB" id="408493at2759"/>
<gene>
    <name evidence="7" type="ORF">A3770_07p46800</name>
</gene>
<sequence>MGKVKGMHQTSVLGEEEGERWLAKLKVADLKSILRFLDLGVGGTKPVLVSRLLEEATVSLVEVEGEEPRLCFFLEGDPDGALFDPSTGSVSIIIDERGGGKASGGKVAAKGGDGGASLLVRFPLMAALAVQYGLQTHFQKKYLSKDVNKLGLILACEVIKLIIAMAALFVESMNGKPVNLFSRETARSVVLCSAPALIYVVQNFCVQTAYVELNPITFNCLNQTKLITTATALYLIKGVRQNKKQMLALSLVSVGAMLLSVRGSENGANAENMSTTTGVAMSLTGTVLSGIAATVTQIFMQDMRLSPFLVTLAMCIVSIVTVGSSIVSQTKIMGEPLLSVFDHWTASSIVPVITQALGGLLVGLVTNYCGSIDKGISFVCGLAVSAVCQCAVTRVMLPWNALLALLFVAQGSFMHTKESMLAKEQKRIPWDDDRVA</sequence>
<keyword evidence="3 5" id="KW-1133">Transmembrane helix</keyword>
<keyword evidence="2 5" id="KW-0812">Transmembrane</keyword>
<dbReference type="AlphaFoldDB" id="A0A5B8MS99"/>
<dbReference type="Pfam" id="PF02037">
    <property type="entry name" value="SAP"/>
    <property type="match status" value="1"/>
</dbReference>
<dbReference type="SUPFAM" id="SSF68906">
    <property type="entry name" value="SAP domain"/>
    <property type="match status" value="1"/>
</dbReference>
<protein>
    <submittedName>
        <fullName evidence="7">CMP-sialic acid transporter</fullName>
    </submittedName>
</protein>
<dbReference type="PANTHER" id="PTHR10231">
    <property type="entry name" value="NUCLEOTIDE-SUGAR TRANSMEMBRANE TRANSPORTER"/>
    <property type="match status" value="1"/>
</dbReference>
<evidence type="ECO:0000256" key="3">
    <source>
        <dbReference type="ARBA" id="ARBA00022989"/>
    </source>
</evidence>
<dbReference type="InterPro" id="IPR007271">
    <property type="entry name" value="Nuc_sug_transpt"/>
</dbReference>
<dbReference type="EMBL" id="CP031040">
    <property type="protein sequence ID" value="QDZ22162.1"/>
    <property type="molecule type" value="Genomic_DNA"/>
</dbReference>
<keyword evidence="8" id="KW-1185">Reference proteome</keyword>
<feature type="transmembrane region" description="Helical" evidence="5">
    <location>
        <begin position="308"/>
        <end position="328"/>
    </location>
</feature>
<feature type="transmembrane region" description="Helical" evidence="5">
    <location>
        <begin position="246"/>
        <end position="264"/>
    </location>
</feature>
<dbReference type="Proteomes" id="UP000316726">
    <property type="component" value="Chromosome 7"/>
</dbReference>
<proteinExistence type="predicted"/>
<name>A0A5B8MS99_9CHLO</name>
<evidence type="ECO:0000256" key="2">
    <source>
        <dbReference type="ARBA" id="ARBA00022692"/>
    </source>
</evidence>
<organism evidence="7 8">
    <name type="scientific">Chloropicon primus</name>
    <dbReference type="NCBI Taxonomy" id="1764295"/>
    <lineage>
        <taxon>Eukaryota</taxon>
        <taxon>Viridiplantae</taxon>
        <taxon>Chlorophyta</taxon>
        <taxon>Chloropicophyceae</taxon>
        <taxon>Chloropicales</taxon>
        <taxon>Chloropicaceae</taxon>
        <taxon>Chloropicon</taxon>
    </lineage>
</organism>
<feature type="transmembrane region" description="Helical" evidence="5">
    <location>
        <begin position="276"/>
        <end position="296"/>
    </location>
</feature>
<dbReference type="GO" id="GO:0000139">
    <property type="term" value="C:Golgi membrane"/>
    <property type="evidence" value="ECO:0007669"/>
    <property type="project" value="InterPro"/>
</dbReference>
<evidence type="ECO:0000313" key="7">
    <source>
        <dbReference type="EMBL" id="QDZ22162.1"/>
    </source>
</evidence>
<comment type="subcellular location">
    <subcellularLocation>
        <location evidence="1">Membrane</location>
        <topology evidence="1">Multi-pass membrane protein</topology>
    </subcellularLocation>
</comment>
<reference evidence="7 8" key="1">
    <citation type="submission" date="2018-07" db="EMBL/GenBank/DDBJ databases">
        <title>The complete nuclear genome of the prasinophyte Chloropicon primus (CCMP1205).</title>
        <authorList>
            <person name="Pombert J.-F."/>
            <person name="Otis C."/>
            <person name="Turmel M."/>
            <person name="Lemieux C."/>
        </authorList>
    </citation>
    <scope>NUCLEOTIDE SEQUENCE [LARGE SCALE GENOMIC DNA]</scope>
    <source>
        <strain evidence="7 8">CCMP1205</strain>
    </source>
</reference>
<feature type="transmembrane region" description="Helical" evidence="5">
    <location>
        <begin position="376"/>
        <end position="397"/>
    </location>
</feature>
<dbReference type="SMART" id="SM00513">
    <property type="entry name" value="SAP"/>
    <property type="match status" value="1"/>
</dbReference>
<dbReference type="InterPro" id="IPR036361">
    <property type="entry name" value="SAP_dom_sf"/>
</dbReference>
<dbReference type="Pfam" id="PF04142">
    <property type="entry name" value="Nuc_sug_transp"/>
    <property type="match status" value="1"/>
</dbReference>